<evidence type="ECO:0000313" key="1">
    <source>
        <dbReference type="EMBL" id="ROU05078.1"/>
    </source>
</evidence>
<sequence length="152" mass="15864">MVAAAALAFASAAPADPAVADALLQQAGDTHQFAVSALGAGATMQQQGQTQAARIQYEETYHIAAALHGELDELNAANQDTLARGLYQDRAALERAIALGATAQSQIRSYVLPPIAGLVGDPDRIALYQQAQQGLIRVARTLSELRVALDAS</sequence>
<dbReference type="AlphaFoldDB" id="A0A3N2RCE5"/>
<organism evidence="1 2">
    <name type="scientific">Lysobacter enzymogenes</name>
    <dbReference type="NCBI Taxonomy" id="69"/>
    <lineage>
        <taxon>Bacteria</taxon>
        <taxon>Pseudomonadati</taxon>
        <taxon>Pseudomonadota</taxon>
        <taxon>Gammaproteobacteria</taxon>
        <taxon>Lysobacterales</taxon>
        <taxon>Lysobacteraceae</taxon>
        <taxon>Lysobacter</taxon>
    </lineage>
</organism>
<name>A0A3N2RCE5_LYSEN</name>
<accession>A0A3N2RCE5</accession>
<evidence type="ECO:0000313" key="2">
    <source>
        <dbReference type="Proteomes" id="UP000275910"/>
    </source>
</evidence>
<protein>
    <submittedName>
        <fullName evidence="1">Uncharacterized protein</fullName>
    </submittedName>
</protein>
<dbReference type="Proteomes" id="UP000275910">
    <property type="component" value="Unassembled WGS sequence"/>
</dbReference>
<comment type="caution">
    <text evidence="1">The sequence shown here is derived from an EMBL/GenBank/DDBJ whole genome shotgun (WGS) entry which is preliminary data.</text>
</comment>
<reference evidence="1 2" key="1">
    <citation type="submission" date="2018-10" db="EMBL/GenBank/DDBJ databases">
        <title>The genome of Lysobacter enzymogenes OH11.</title>
        <authorList>
            <person name="Liu F."/>
            <person name="Zhao Y."/>
            <person name="Qian G."/>
            <person name="Chen Y."/>
            <person name="Xu H."/>
        </authorList>
    </citation>
    <scope>NUCLEOTIDE SEQUENCE [LARGE SCALE GENOMIC DNA]</scope>
    <source>
        <strain evidence="1 2">OH11</strain>
    </source>
</reference>
<dbReference type="EMBL" id="RCTY01000049">
    <property type="protein sequence ID" value="ROU05078.1"/>
    <property type="molecule type" value="Genomic_DNA"/>
</dbReference>
<proteinExistence type="predicted"/>
<gene>
    <name evidence="1" type="ORF">D9T17_20620</name>
</gene>